<dbReference type="SUPFAM" id="SSF46689">
    <property type="entry name" value="Homeodomain-like"/>
    <property type="match status" value="1"/>
</dbReference>
<dbReference type="PROSITE" id="PS50994">
    <property type="entry name" value="INTEGRASE"/>
    <property type="match status" value="1"/>
</dbReference>
<dbReference type="InterPro" id="IPR012337">
    <property type="entry name" value="RNaseH-like_sf"/>
</dbReference>
<sequence>MLLRLAYLAATNALAFLRLLPMSNRDKDIEILVLRHQLLVLQRQVGKPAFSDSDRAVLAGLLHHLPKDRLRHLLLLVRPETVLRWHRELLRRRHAATCVPKRRGRPRTIRSIRALVLRLARENAAWGYRRIHGELAALGIKVAASTVWEILREHGIPPAPERQSTTWAGFLRGQAEALLACDLFEVRTLTGARLYVFAVIEHTTRRIRILGANAHPTGDWIVQLGRNLLMDLEDAGSRARFLIHDRDSKFTTAFDALMADAGLKVVTTGIRIPRMNSLIERWIKTCRTELLDRTLTWNQSHLLHALREYESFYNGHRPHRTLRNAAPCRPLPTPITQQAQLTHLEIHRRDRLGGTLHQYQHAA</sequence>
<comment type="caution">
    <text evidence="2">The sequence shown here is derived from an EMBL/GenBank/DDBJ whole genome shotgun (WGS) entry which is preliminary data.</text>
</comment>
<proteinExistence type="predicted"/>
<dbReference type="InterPro" id="IPR009057">
    <property type="entry name" value="Homeodomain-like_sf"/>
</dbReference>
<accession>A0A3M8WN47</accession>
<dbReference type="RefSeq" id="WP_123099717.1">
    <property type="nucleotide sequence ID" value="NZ_RIBZ01000141.1"/>
</dbReference>
<organism evidence="2 3">
    <name type="scientific">Streptomyces botrytidirepellens</name>
    <dbReference type="NCBI Taxonomy" id="2486417"/>
    <lineage>
        <taxon>Bacteria</taxon>
        <taxon>Bacillati</taxon>
        <taxon>Actinomycetota</taxon>
        <taxon>Actinomycetes</taxon>
        <taxon>Kitasatosporales</taxon>
        <taxon>Streptomycetaceae</taxon>
        <taxon>Streptomyces</taxon>
    </lineage>
</organism>
<gene>
    <name evidence="2" type="ORF">EEJ42_10670</name>
</gene>
<dbReference type="EMBL" id="RIBZ01000141">
    <property type="protein sequence ID" value="RNG30389.1"/>
    <property type="molecule type" value="Genomic_DNA"/>
</dbReference>
<evidence type="ECO:0000313" key="3">
    <source>
        <dbReference type="Proteomes" id="UP000275401"/>
    </source>
</evidence>
<dbReference type="Proteomes" id="UP000275401">
    <property type="component" value="Unassembled WGS sequence"/>
</dbReference>
<dbReference type="InterPro" id="IPR036397">
    <property type="entry name" value="RNaseH_sf"/>
</dbReference>
<protein>
    <submittedName>
        <fullName evidence="2">Integrase</fullName>
    </submittedName>
</protein>
<dbReference type="GO" id="GO:0003676">
    <property type="term" value="F:nucleic acid binding"/>
    <property type="evidence" value="ECO:0007669"/>
    <property type="project" value="InterPro"/>
</dbReference>
<dbReference type="InterPro" id="IPR001584">
    <property type="entry name" value="Integrase_cat-core"/>
</dbReference>
<evidence type="ECO:0000259" key="1">
    <source>
        <dbReference type="PROSITE" id="PS50994"/>
    </source>
</evidence>
<dbReference type="GO" id="GO:0015074">
    <property type="term" value="P:DNA integration"/>
    <property type="evidence" value="ECO:0007669"/>
    <property type="project" value="InterPro"/>
</dbReference>
<dbReference type="Pfam" id="PF13683">
    <property type="entry name" value="rve_3"/>
    <property type="match status" value="1"/>
</dbReference>
<feature type="domain" description="Integrase catalytic" evidence="1">
    <location>
        <begin position="156"/>
        <end position="335"/>
    </location>
</feature>
<name>A0A3M8WN47_9ACTN</name>
<reference evidence="2 3" key="1">
    <citation type="submission" date="2018-11" db="EMBL/GenBank/DDBJ databases">
        <title>The Potential of Streptomyces as Biocontrol Agents against the Tomato grey mould, Botrytis cinerea (Gray mold) Frontiers in Microbiology.</title>
        <authorList>
            <person name="Li D."/>
        </authorList>
    </citation>
    <scope>NUCLEOTIDE SEQUENCE [LARGE SCALE GENOMIC DNA]</scope>
    <source>
        <strain evidence="2 3">NEAU-LD23</strain>
    </source>
</reference>
<evidence type="ECO:0000313" key="2">
    <source>
        <dbReference type="EMBL" id="RNG30389.1"/>
    </source>
</evidence>
<dbReference type="AlphaFoldDB" id="A0A3M8WN47"/>
<dbReference type="SUPFAM" id="SSF53098">
    <property type="entry name" value="Ribonuclease H-like"/>
    <property type="match status" value="1"/>
</dbReference>
<keyword evidence="3" id="KW-1185">Reference proteome</keyword>
<dbReference type="Gene3D" id="3.30.420.10">
    <property type="entry name" value="Ribonuclease H-like superfamily/Ribonuclease H"/>
    <property type="match status" value="1"/>
</dbReference>